<dbReference type="Pfam" id="PF07992">
    <property type="entry name" value="Pyr_redox_2"/>
    <property type="match status" value="1"/>
</dbReference>
<comment type="caution">
    <text evidence="2">The sequence shown here is derived from an EMBL/GenBank/DDBJ whole genome shotgun (WGS) entry which is preliminary data.</text>
</comment>
<dbReference type="Gene3D" id="3.50.50.60">
    <property type="entry name" value="FAD/NAD(P)-binding domain"/>
    <property type="match status" value="2"/>
</dbReference>
<dbReference type="Proteomes" id="UP000626982">
    <property type="component" value="Unassembled WGS sequence"/>
</dbReference>
<sequence length="394" mass="42951">MTTEQKHDVLVIGGGNGGVSAAARLRRRGCPDVGLVEPSEVHVYKPLQNYVATGLAPARSLTREQASLVPDGVRWHRAAAVQVEPERRRVLLDDGSALRYGDLLLAPGARIDWDRLPGAAEALEGGIAVTAFHERHLARTDERLRALREGRAVFTLHEQPASGRETALKPLLIACDRWRASGALGEIEVVLVHDGEALHPVPEIAAEIARHLDRYGVRVLLRTRVAAIEPGAVVLEGPEGRRTERAELVHLLPPYAGPELAAASGLDAPGTDGFLAVDAETLRHPAHERIWCVGDAADLGDARTGGALRHQVRIAVENIRRSRAGIPLVRYDGYTVAPIATARRSLSFGEYDRALRLRSSIPLLDGLRSSPLWHLLDRYALPQLYWHGILKGRA</sequence>
<feature type="domain" description="FAD/NAD(P)-binding" evidence="1">
    <location>
        <begin position="7"/>
        <end position="125"/>
    </location>
</feature>
<evidence type="ECO:0000259" key="1">
    <source>
        <dbReference type="Pfam" id="PF07992"/>
    </source>
</evidence>
<dbReference type="SUPFAM" id="SSF51905">
    <property type="entry name" value="FAD/NAD(P)-binding domain"/>
    <property type="match status" value="1"/>
</dbReference>
<dbReference type="RefSeq" id="WP_188718215.1">
    <property type="nucleotide sequence ID" value="NZ_BAABBD010000003.1"/>
</dbReference>
<reference evidence="3" key="1">
    <citation type="journal article" date="2019" name="Int. J. Syst. Evol. Microbiol.">
        <title>The Global Catalogue of Microorganisms (GCM) 10K type strain sequencing project: providing services to taxonomists for standard genome sequencing and annotation.</title>
        <authorList>
            <consortium name="The Broad Institute Genomics Platform"/>
            <consortium name="The Broad Institute Genome Sequencing Center for Infectious Disease"/>
            <person name="Wu L."/>
            <person name="Ma J."/>
        </authorList>
    </citation>
    <scope>NUCLEOTIDE SEQUENCE [LARGE SCALE GENOMIC DNA]</scope>
    <source>
        <strain evidence="3">CGMCC 1.6960</strain>
    </source>
</reference>
<evidence type="ECO:0000313" key="2">
    <source>
        <dbReference type="EMBL" id="GGN86701.1"/>
    </source>
</evidence>
<dbReference type="PANTHER" id="PTHR10632:SF2">
    <property type="entry name" value="SULFIDE:QUINONE OXIDOREDUCTASE, MITOCHONDRIAL"/>
    <property type="match status" value="1"/>
</dbReference>
<dbReference type="InterPro" id="IPR023753">
    <property type="entry name" value="FAD/NAD-binding_dom"/>
</dbReference>
<gene>
    <name evidence="2" type="ORF">GCM10010968_20450</name>
</gene>
<protein>
    <recommendedName>
        <fullName evidence="1">FAD/NAD(P)-binding domain-containing protein</fullName>
    </recommendedName>
</protein>
<dbReference type="InterPro" id="IPR036188">
    <property type="entry name" value="FAD/NAD-bd_sf"/>
</dbReference>
<organism evidence="2 3">
    <name type="scientific">Agrococcus terreus</name>
    <dbReference type="NCBI Taxonomy" id="574649"/>
    <lineage>
        <taxon>Bacteria</taxon>
        <taxon>Bacillati</taxon>
        <taxon>Actinomycetota</taxon>
        <taxon>Actinomycetes</taxon>
        <taxon>Micrococcales</taxon>
        <taxon>Microbacteriaceae</taxon>
        <taxon>Agrococcus</taxon>
    </lineage>
</organism>
<evidence type="ECO:0000313" key="3">
    <source>
        <dbReference type="Proteomes" id="UP000626982"/>
    </source>
</evidence>
<proteinExistence type="predicted"/>
<accession>A0ABQ2KQ37</accession>
<name>A0ABQ2KQ37_9MICO</name>
<dbReference type="EMBL" id="BMLM01000002">
    <property type="protein sequence ID" value="GGN86701.1"/>
    <property type="molecule type" value="Genomic_DNA"/>
</dbReference>
<keyword evidence="3" id="KW-1185">Reference proteome</keyword>
<dbReference type="PRINTS" id="PR00411">
    <property type="entry name" value="PNDRDTASEI"/>
</dbReference>
<dbReference type="PANTHER" id="PTHR10632">
    <property type="entry name" value="SULFIDE:QUINONE OXIDOREDUCTASE"/>
    <property type="match status" value="1"/>
</dbReference>
<dbReference type="InterPro" id="IPR015904">
    <property type="entry name" value="Sulphide_quinone_reductase"/>
</dbReference>